<evidence type="ECO:0000313" key="3">
    <source>
        <dbReference type="EMBL" id="KAF4031015.1"/>
    </source>
</evidence>
<feature type="signal peptide" evidence="2">
    <location>
        <begin position="1"/>
        <end position="21"/>
    </location>
</feature>
<dbReference type="Gene3D" id="3.20.20.80">
    <property type="entry name" value="Glycosidases"/>
    <property type="match status" value="1"/>
</dbReference>
<name>A0A833SNW6_PHYIN</name>
<gene>
    <name evidence="3" type="ORF">GN244_ATG17109</name>
    <name evidence="4" type="ORF">GN958_ATG16108</name>
</gene>
<keyword evidence="5" id="KW-1185">Reference proteome</keyword>
<dbReference type="EMBL" id="WSZM01000604">
    <property type="protein sequence ID" value="KAF4031015.1"/>
    <property type="molecule type" value="Genomic_DNA"/>
</dbReference>
<keyword evidence="1" id="KW-0472">Membrane</keyword>
<evidence type="ECO:0000256" key="1">
    <source>
        <dbReference type="SAM" id="Phobius"/>
    </source>
</evidence>
<dbReference type="EMBL" id="JAACNO010002256">
    <property type="protein sequence ID" value="KAF4134852.1"/>
    <property type="molecule type" value="Genomic_DNA"/>
</dbReference>
<dbReference type="Proteomes" id="UP000602510">
    <property type="component" value="Unassembled WGS sequence"/>
</dbReference>
<accession>A0A833SNW6</accession>
<dbReference type="AlphaFoldDB" id="A0A833SNW6"/>
<comment type="caution">
    <text evidence="3">The sequence shown here is derived from an EMBL/GenBank/DDBJ whole genome shotgun (WGS) entry which is preliminary data.</text>
</comment>
<evidence type="ECO:0000313" key="4">
    <source>
        <dbReference type="EMBL" id="KAF4134852.1"/>
    </source>
</evidence>
<keyword evidence="1" id="KW-1133">Transmembrane helix</keyword>
<organism evidence="3 5">
    <name type="scientific">Phytophthora infestans</name>
    <name type="common">Potato late blight agent</name>
    <name type="synonym">Botrytis infestans</name>
    <dbReference type="NCBI Taxonomy" id="4787"/>
    <lineage>
        <taxon>Eukaryota</taxon>
        <taxon>Sar</taxon>
        <taxon>Stramenopiles</taxon>
        <taxon>Oomycota</taxon>
        <taxon>Peronosporomycetes</taxon>
        <taxon>Peronosporales</taxon>
        <taxon>Peronosporaceae</taxon>
        <taxon>Phytophthora</taxon>
    </lineage>
</organism>
<dbReference type="Proteomes" id="UP000704712">
    <property type="component" value="Unassembled WGS sequence"/>
</dbReference>
<proteinExistence type="predicted"/>
<protein>
    <submittedName>
        <fullName evidence="3">Putative cellulase domain-containing protein</fullName>
    </submittedName>
</protein>
<evidence type="ECO:0000256" key="2">
    <source>
        <dbReference type="SAM" id="SignalP"/>
    </source>
</evidence>
<keyword evidence="2" id="KW-0732">Signal</keyword>
<feature type="transmembrane region" description="Helical" evidence="1">
    <location>
        <begin position="45"/>
        <end position="66"/>
    </location>
</feature>
<evidence type="ECO:0000313" key="5">
    <source>
        <dbReference type="Proteomes" id="UP000602510"/>
    </source>
</evidence>
<sequence length="67" mass="6947">MKISTIAAALFASLTAHGATAGYVTTSGTSLELGGKPFYVFGINAYWVSEMTLVQIVAVCCALNSID</sequence>
<reference evidence="3" key="1">
    <citation type="submission" date="2020-04" db="EMBL/GenBank/DDBJ databases">
        <title>Hybrid Assembly of Korean Phytophthora infestans isolates.</title>
        <authorList>
            <person name="Prokchorchik M."/>
            <person name="Lee Y."/>
            <person name="Seo J."/>
            <person name="Cho J.-H."/>
            <person name="Park Y.-E."/>
            <person name="Jang D.-C."/>
            <person name="Im J.-S."/>
            <person name="Choi J.-G."/>
            <person name="Park H.-J."/>
            <person name="Lee G.-B."/>
            <person name="Lee Y.-G."/>
            <person name="Hong S.-Y."/>
            <person name="Cho K."/>
            <person name="Sohn K.H."/>
        </authorList>
    </citation>
    <scope>NUCLEOTIDE SEQUENCE</scope>
    <source>
        <strain evidence="3">KR_1_A1</strain>
        <strain evidence="4">KR_2_A2</strain>
    </source>
</reference>
<feature type="chain" id="PRO_5036239641" evidence="2">
    <location>
        <begin position="22"/>
        <end position="67"/>
    </location>
</feature>
<keyword evidence="1" id="KW-0812">Transmembrane</keyword>